<dbReference type="OrthoDB" id="6590397at2759"/>
<evidence type="ECO:0000256" key="5">
    <source>
        <dbReference type="ARBA" id="ARBA00023157"/>
    </source>
</evidence>
<dbReference type="PRINTS" id="PR00747">
    <property type="entry name" value="GLYHDRLASE47"/>
</dbReference>
<reference evidence="10" key="2">
    <citation type="submission" date="2025-04" db="UniProtKB">
        <authorList>
            <consortium name="RefSeq"/>
        </authorList>
    </citation>
    <scope>IDENTIFICATION</scope>
    <source>
        <strain evidence="10">DH4</strain>
        <tissue evidence="10">Whole body</tissue>
    </source>
</reference>
<dbReference type="AlphaFoldDB" id="A0A7M7L455"/>
<evidence type="ECO:0000256" key="7">
    <source>
        <dbReference type="SAM" id="Phobius"/>
    </source>
</evidence>
<keyword evidence="7" id="KW-0812">Transmembrane</keyword>
<dbReference type="GO" id="GO:0005975">
    <property type="term" value="P:carbohydrate metabolic process"/>
    <property type="evidence" value="ECO:0007669"/>
    <property type="project" value="InterPro"/>
</dbReference>
<keyword evidence="9" id="KW-1185">Reference proteome</keyword>
<keyword evidence="7" id="KW-0472">Membrane</keyword>
<keyword evidence="5" id="KW-1015">Disulfide bond</keyword>
<proteinExistence type="inferred from homology"/>
<keyword evidence="6" id="KW-0326">Glycosidase</keyword>
<dbReference type="PANTHER" id="PTHR11742:SF6">
    <property type="entry name" value="MANNOSYL-OLIGOSACCHARIDE ALPHA-1,2-MANNOSIDASE IA-RELATED"/>
    <property type="match status" value="1"/>
</dbReference>
<dbReference type="InterPro" id="IPR001382">
    <property type="entry name" value="Glyco_hydro_47"/>
</dbReference>
<feature type="transmembrane region" description="Helical" evidence="7">
    <location>
        <begin position="307"/>
        <end position="336"/>
    </location>
</feature>
<dbReference type="SUPFAM" id="SSF48225">
    <property type="entry name" value="Seven-hairpin glycosidases"/>
    <property type="match status" value="1"/>
</dbReference>
<dbReference type="EC" id="3.2.1.-" evidence="6"/>
<dbReference type="CTD" id="31957"/>
<keyword evidence="7" id="KW-1133">Transmembrane helix</keyword>
<dbReference type="GO" id="GO:0000139">
    <property type="term" value="C:Golgi membrane"/>
    <property type="evidence" value="ECO:0007669"/>
    <property type="project" value="TreeGrafter"/>
</dbReference>
<feature type="transmembrane region" description="Helical" evidence="7">
    <location>
        <begin position="34"/>
        <end position="54"/>
    </location>
</feature>
<dbReference type="GO" id="GO:0005509">
    <property type="term" value="F:calcium ion binding"/>
    <property type="evidence" value="ECO:0007669"/>
    <property type="project" value="InterPro"/>
</dbReference>
<comment type="similarity">
    <text evidence="3 6">Belongs to the glycosyl hydrolase 47 family.</text>
</comment>
<protein>
    <recommendedName>
        <fullName evidence="6">alpha-1,2-Mannosidase</fullName>
        <ecNumber evidence="6">3.2.1.-</ecNumber>
    </recommendedName>
</protein>
<feature type="transmembrane region" description="Helical" evidence="7">
    <location>
        <begin position="451"/>
        <end position="470"/>
    </location>
</feature>
<gene>
    <name evidence="10" type="primary">LOC100576383</name>
</gene>
<organism evidence="8">
    <name type="scientific">Apis mellifera</name>
    <name type="common">Honeybee</name>
    <dbReference type="NCBI Taxonomy" id="7460"/>
    <lineage>
        <taxon>Eukaryota</taxon>
        <taxon>Metazoa</taxon>
        <taxon>Ecdysozoa</taxon>
        <taxon>Arthropoda</taxon>
        <taxon>Hexapoda</taxon>
        <taxon>Insecta</taxon>
        <taxon>Pterygota</taxon>
        <taxon>Neoptera</taxon>
        <taxon>Endopterygota</taxon>
        <taxon>Hymenoptera</taxon>
        <taxon>Apocrita</taxon>
        <taxon>Aculeata</taxon>
        <taxon>Apoidea</taxon>
        <taxon>Anthophila</taxon>
        <taxon>Apidae</taxon>
        <taxon>Apis</taxon>
    </lineage>
</organism>
<feature type="transmembrane region" description="Helical" evidence="7">
    <location>
        <begin position="357"/>
        <end position="378"/>
    </location>
</feature>
<evidence type="ECO:0000256" key="3">
    <source>
        <dbReference type="ARBA" id="ARBA00007658"/>
    </source>
</evidence>
<evidence type="ECO:0000313" key="10">
    <source>
        <dbReference type="RefSeq" id="XP_026296269.1"/>
    </source>
</evidence>
<dbReference type="EnsemblMetazoa" id="XM_026440484">
    <property type="protein sequence ID" value="XP_026296269"/>
    <property type="gene ID" value="LOC100576383"/>
</dbReference>
<dbReference type="InterPro" id="IPR050749">
    <property type="entry name" value="Glycosyl_Hydrolase_47"/>
</dbReference>
<dbReference type="InterPro" id="IPR036026">
    <property type="entry name" value="Seven-hairpin_glycosidases"/>
</dbReference>
<dbReference type="GeneID" id="100576383"/>
<feature type="transmembrane region" description="Helical" evidence="7">
    <location>
        <begin position="482"/>
        <end position="499"/>
    </location>
</feature>
<dbReference type="GO" id="GO:0005783">
    <property type="term" value="C:endoplasmic reticulum"/>
    <property type="evidence" value="ECO:0007669"/>
    <property type="project" value="TreeGrafter"/>
</dbReference>
<evidence type="ECO:0000256" key="4">
    <source>
        <dbReference type="ARBA" id="ARBA00022801"/>
    </source>
</evidence>
<dbReference type="InterPro" id="IPR012341">
    <property type="entry name" value="6hp_glycosidase-like_sf"/>
</dbReference>
<accession>A0A7M7L455</accession>
<evidence type="ECO:0000256" key="2">
    <source>
        <dbReference type="ARBA" id="ARBA00004922"/>
    </source>
</evidence>
<keyword evidence="4 6" id="KW-0378">Hydrolase</keyword>
<dbReference type="Pfam" id="PF01532">
    <property type="entry name" value="Glyco_hydro_47"/>
    <property type="match status" value="1"/>
</dbReference>
<dbReference type="Gene3D" id="1.50.10.10">
    <property type="match status" value="1"/>
</dbReference>
<accession>A0A8B8GZJ0</accession>
<dbReference type="RefSeq" id="XP_026296269.1">
    <property type="nucleotide sequence ID" value="XM_026440484.1"/>
</dbReference>
<reference evidence="8" key="1">
    <citation type="submission" date="2021-01" db="UniProtKB">
        <authorList>
            <consortium name="EnsemblMetazoa"/>
        </authorList>
    </citation>
    <scope>IDENTIFICATION</scope>
    <source>
        <strain evidence="8">DH4</strain>
    </source>
</reference>
<dbReference type="PANTHER" id="PTHR11742">
    <property type="entry name" value="MANNOSYL-OLIGOSACCHARIDE ALPHA-1,2-MANNOSIDASE-RELATED"/>
    <property type="match status" value="1"/>
</dbReference>
<sequence>MTTTSSILPSYQRFVNGVPVPLFSRRSFRPREKYLIMLVFLTFGVVCFGTFFFLPDFRPGTGGVAVNSVYRVYQHMQKAGPELLIPAPPRLQGGIKGSIGHLNAVPPGHEGIDHQDVHILQDKQKLQAKIDEEYQQQKMLEKPEVIGEIHVRVTSSPSLVLHRKNEVLETVPPAPASKLPLTVGGEDKDPIARERRDKVKEMMKHGWDNYVRYAWGKNELRPISKRGHSASIFGASNMGATIVDGLDTLYIMGLHDEFKQGRDWIAENLDFDIAKLLFDDIRTEEYLLEDETEIQIQTRYLDISSHIIYIFCWLSFICAAASCILILNPVILDVIMPLNKFRLHYSLIFLSNDRRKCIDIFLVLNSIIIFTFGLLSLICSELLTNIFSYYICRQFHIVCYRIRKIITDLSMPNLPKTDLKLRDIHRVVDIHCHAIEHIHMAFHTNNAATQYLLAIILFVFSFSINLYRLYKALITMDNRMEILGSILIVIYHLMMALYNNHYGQLIINSNHGIFNELMICRCASTWYRIPLKAQKLLLFMILRSSMGCEICLSGLFTPSYAGLTSMMSSSFSYCAVIYSIQ</sequence>
<dbReference type="GO" id="GO:0004571">
    <property type="term" value="F:mannosyl-oligosaccharide 1,2-alpha-mannosidase activity"/>
    <property type="evidence" value="ECO:0007669"/>
    <property type="project" value="InterPro"/>
</dbReference>
<evidence type="ECO:0000313" key="8">
    <source>
        <dbReference type="EnsemblMetazoa" id="XP_026296269"/>
    </source>
</evidence>
<evidence type="ECO:0000256" key="1">
    <source>
        <dbReference type="ARBA" id="ARBA00001913"/>
    </source>
</evidence>
<evidence type="ECO:0000313" key="9">
    <source>
        <dbReference type="Proteomes" id="UP000005203"/>
    </source>
</evidence>
<name>A0A7M7L455_APIME</name>
<dbReference type="Proteomes" id="UP000005203">
    <property type="component" value="Linkage group LG4"/>
</dbReference>
<comment type="pathway">
    <text evidence="2">Protein modification; protein glycosylation.</text>
</comment>
<comment type="cofactor">
    <cofactor evidence="1">
        <name>Ca(2+)</name>
        <dbReference type="ChEBI" id="CHEBI:29108"/>
    </cofactor>
</comment>
<evidence type="ECO:0000256" key="6">
    <source>
        <dbReference type="RuleBase" id="RU361193"/>
    </source>
</evidence>